<name>A0A1I0RKA8_9FLAO</name>
<dbReference type="PANTHER" id="PTHR43130">
    <property type="entry name" value="ARAC-FAMILY TRANSCRIPTIONAL REGULATOR"/>
    <property type="match status" value="1"/>
</dbReference>
<evidence type="ECO:0000313" key="3">
    <source>
        <dbReference type="Proteomes" id="UP000199469"/>
    </source>
</evidence>
<organism evidence="2 3">
    <name type="scientific">Chryseobacterium wanjuense</name>
    <dbReference type="NCBI Taxonomy" id="356305"/>
    <lineage>
        <taxon>Bacteria</taxon>
        <taxon>Pseudomonadati</taxon>
        <taxon>Bacteroidota</taxon>
        <taxon>Flavobacteriia</taxon>
        <taxon>Flavobacteriales</taxon>
        <taxon>Weeksellaceae</taxon>
        <taxon>Chryseobacterium group</taxon>
        <taxon>Chryseobacterium</taxon>
    </lineage>
</organism>
<dbReference type="GO" id="GO:0006355">
    <property type="term" value="P:regulation of DNA-templated transcription"/>
    <property type="evidence" value="ECO:0007669"/>
    <property type="project" value="TreeGrafter"/>
</dbReference>
<protein>
    <submittedName>
        <fullName evidence="2">DJ-1/PfpI family protein</fullName>
    </submittedName>
</protein>
<gene>
    <name evidence="2" type="ORF">SAMN05421841_2813</name>
</gene>
<dbReference type="EMBL" id="FOIU01000002">
    <property type="protein sequence ID" value="SEW41406.1"/>
    <property type="molecule type" value="Genomic_DNA"/>
</dbReference>
<dbReference type="CDD" id="cd03139">
    <property type="entry name" value="GATase1_PfpI_2"/>
    <property type="match status" value="1"/>
</dbReference>
<feature type="domain" description="DJ-1/PfpI" evidence="1">
    <location>
        <begin position="15"/>
        <end position="183"/>
    </location>
</feature>
<dbReference type="SUPFAM" id="SSF52317">
    <property type="entry name" value="Class I glutamine amidotransferase-like"/>
    <property type="match status" value="1"/>
</dbReference>
<dbReference type="RefSeq" id="WP_089793592.1">
    <property type="nucleotide sequence ID" value="NZ_FOIU01000002.1"/>
</dbReference>
<dbReference type="Gene3D" id="3.40.50.880">
    <property type="match status" value="1"/>
</dbReference>
<dbReference type="InterPro" id="IPR002818">
    <property type="entry name" value="DJ-1/PfpI"/>
</dbReference>
<proteinExistence type="predicted"/>
<dbReference type="AlphaFoldDB" id="A0A1I0RKA8"/>
<dbReference type="Pfam" id="PF01965">
    <property type="entry name" value="DJ-1_PfpI"/>
    <property type="match status" value="1"/>
</dbReference>
<sequence length="210" mass="23229">MMNKMNFDPEIKINVGFLIYNQVEAMDLNGPIDVFTKANRFDNRYNLYTVSETSQLVPSEGGTIHMKASYSFENAPQADILIIPGAAVATISEICNNDNIINWIIQQDQNTKLTVSICTGSLILSKAKILDGKSATTHHLALDLLRQNPTIKVVEKVRYAEDGKFLTSAGITSGLDVALHIIEMISGKEVAEEIAQTMVYNRSANMDFIK</sequence>
<dbReference type="OrthoDB" id="6382410at2"/>
<dbReference type="InterPro" id="IPR052158">
    <property type="entry name" value="INH-QAR"/>
</dbReference>
<dbReference type="PANTHER" id="PTHR43130:SF14">
    <property type="entry name" value="DJ-1_PFPI DOMAIN-CONTAINING PROTEIN"/>
    <property type="match status" value="1"/>
</dbReference>
<keyword evidence="3" id="KW-1185">Reference proteome</keyword>
<evidence type="ECO:0000313" key="2">
    <source>
        <dbReference type="EMBL" id="SEW41406.1"/>
    </source>
</evidence>
<dbReference type="InterPro" id="IPR029062">
    <property type="entry name" value="Class_I_gatase-like"/>
</dbReference>
<reference evidence="3" key="1">
    <citation type="submission" date="2016-10" db="EMBL/GenBank/DDBJ databases">
        <authorList>
            <person name="Varghese N."/>
            <person name="Submissions S."/>
        </authorList>
    </citation>
    <scope>NUCLEOTIDE SEQUENCE [LARGE SCALE GENOMIC DNA]</scope>
    <source>
        <strain evidence="3">DSM 17724</strain>
    </source>
</reference>
<accession>A0A1I0RKA8</accession>
<evidence type="ECO:0000259" key="1">
    <source>
        <dbReference type="Pfam" id="PF01965"/>
    </source>
</evidence>
<dbReference type="Proteomes" id="UP000199469">
    <property type="component" value="Unassembled WGS sequence"/>
</dbReference>
<dbReference type="STRING" id="356305.SAMN05421841_2813"/>